<feature type="region of interest" description="Disordered" evidence="1">
    <location>
        <begin position="1"/>
        <end position="24"/>
    </location>
</feature>
<accession>A0A0A9DB56</accession>
<name>A0A0A9DB56_ARUDO</name>
<evidence type="ECO:0000313" key="2">
    <source>
        <dbReference type="EMBL" id="JAD82895.1"/>
    </source>
</evidence>
<feature type="compositionally biased region" description="Polar residues" evidence="1">
    <location>
        <begin position="15"/>
        <end position="24"/>
    </location>
</feature>
<reference evidence="2" key="2">
    <citation type="journal article" date="2015" name="Data Brief">
        <title>Shoot transcriptome of the giant reed, Arundo donax.</title>
        <authorList>
            <person name="Barrero R.A."/>
            <person name="Guerrero F.D."/>
            <person name="Moolhuijzen P."/>
            <person name="Goolsby J.A."/>
            <person name="Tidwell J."/>
            <person name="Bellgard S.E."/>
            <person name="Bellgard M.I."/>
        </authorList>
    </citation>
    <scope>NUCLEOTIDE SEQUENCE</scope>
    <source>
        <tissue evidence="2">Shoot tissue taken approximately 20 cm above the soil surface</tissue>
    </source>
</reference>
<reference evidence="2" key="1">
    <citation type="submission" date="2014-09" db="EMBL/GenBank/DDBJ databases">
        <authorList>
            <person name="Magalhaes I.L.F."/>
            <person name="Oliveira U."/>
            <person name="Santos F.R."/>
            <person name="Vidigal T.H.D.A."/>
            <person name="Brescovit A.D."/>
            <person name="Santos A.J."/>
        </authorList>
    </citation>
    <scope>NUCLEOTIDE SEQUENCE</scope>
    <source>
        <tissue evidence="2">Shoot tissue taken approximately 20 cm above the soil surface</tissue>
    </source>
</reference>
<organism evidence="2">
    <name type="scientific">Arundo donax</name>
    <name type="common">Giant reed</name>
    <name type="synonym">Donax arundinaceus</name>
    <dbReference type="NCBI Taxonomy" id="35708"/>
    <lineage>
        <taxon>Eukaryota</taxon>
        <taxon>Viridiplantae</taxon>
        <taxon>Streptophyta</taxon>
        <taxon>Embryophyta</taxon>
        <taxon>Tracheophyta</taxon>
        <taxon>Spermatophyta</taxon>
        <taxon>Magnoliopsida</taxon>
        <taxon>Liliopsida</taxon>
        <taxon>Poales</taxon>
        <taxon>Poaceae</taxon>
        <taxon>PACMAD clade</taxon>
        <taxon>Arundinoideae</taxon>
        <taxon>Arundineae</taxon>
        <taxon>Arundo</taxon>
    </lineage>
</organism>
<proteinExistence type="predicted"/>
<sequence>MRRERSDLQGWERLQSPSQRSNFSSLKLPANLKSLPCLTYLLMKRERNYLQG</sequence>
<dbReference type="EMBL" id="GBRH01215000">
    <property type="protein sequence ID" value="JAD82895.1"/>
    <property type="molecule type" value="Transcribed_RNA"/>
</dbReference>
<evidence type="ECO:0000256" key="1">
    <source>
        <dbReference type="SAM" id="MobiDB-lite"/>
    </source>
</evidence>
<dbReference type="AlphaFoldDB" id="A0A0A9DB56"/>
<protein>
    <submittedName>
        <fullName evidence="2">Uncharacterized protein</fullName>
    </submittedName>
</protein>